<dbReference type="GeneID" id="58228921"/>
<accession>A0A0F4PPJ4</accession>
<dbReference type="AlphaFoldDB" id="A0A0F4PPJ4"/>
<dbReference type="STRING" id="151081.TW72_10500"/>
<reference evidence="5" key="3">
    <citation type="submission" date="2019-06" db="EMBL/GenBank/DDBJ databases">
        <title>Co-occurence of chitin degradation, pigmentation and bioactivity in marine Pseudoalteromonas.</title>
        <authorList>
            <person name="Sonnenschein E.C."/>
            <person name="Bech P.K."/>
        </authorList>
    </citation>
    <scope>NUCLEOTIDE SEQUENCE [LARGE SCALE GENOMIC DNA]</scope>
    <source>
        <strain evidence="5">S2897</strain>
    </source>
</reference>
<gene>
    <name evidence="3" type="ORF">CWC05_15610</name>
    <name evidence="2" type="ORF">TW72_10500</name>
</gene>
<comment type="caution">
    <text evidence="2">The sequence shown here is derived from an EMBL/GenBank/DDBJ whole genome shotgun (WGS) entry which is preliminary data.</text>
</comment>
<name>A0A0F4PPJ4_9GAMM</name>
<dbReference type="EMBL" id="PNCG01000016">
    <property type="protein sequence ID" value="TMP86027.1"/>
    <property type="molecule type" value="Genomic_DNA"/>
</dbReference>
<dbReference type="InterPro" id="IPR051024">
    <property type="entry name" value="GlcNAc_Chitin_IntDeg"/>
</dbReference>
<organism evidence="2 4">
    <name type="scientific">Pseudoalteromonas ruthenica</name>
    <dbReference type="NCBI Taxonomy" id="151081"/>
    <lineage>
        <taxon>Bacteria</taxon>
        <taxon>Pseudomonadati</taxon>
        <taxon>Pseudomonadota</taxon>
        <taxon>Gammaproteobacteria</taxon>
        <taxon>Alteromonadales</taxon>
        <taxon>Pseudoalteromonadaceae</taxon>
        <taxon>Pseudoalteromonas</taxon>
    </lineage>
</organism>
<protein>
    <submittedName>
        <fullName evidence="2">Chitin-binding protein</fullName>
    </submittedName>
</protein>
<dbReference type="Proteomes" id="UP000305874">
    <property type="component" value="Unassembled WGS sequence"/>
</dbReference>
<sequence length="189" mass="21399">MVKSLPESEWISVGTLSSHTQLFRGDVVEVEVYDTQGLVKDLSFVINIESDQQGEPQNWSREVAQYINTHIPLMQAGRMTEQGLIVGYRGNEIYASSRCGITEVVINYNCVAKSQDQVGEMASGYDHIFPVNHESYRAGDRVLHLATGKVYRCKPWPYTELCRLGGKNHDQYEPGVGLNWQTAWQEVEE</sequence>
<reference evidence="3" key="4">
    <citation type="submission" date="2019-09" db="EMBL/GenBank/DDBJ databases">
        <title>Co-occurence of chitin degradation, pigmentation and bioactivity in marine Pseudoalteromonas.</title>
        <authorList>
            <person name="Sonnenschein E.C."/>
            <person name="Bech P.K."/>
        </authorList>
    </citation>
    <scope>NUCLEOTIDE SEQUENCE</scope>
    <source>
        <strain evidence="3">S2897</strain>
    </source>
</reference>
<dbReference type="PANTHER" id="PTHR34823">
    <property type="entry name" value="GLCNAC-BINDING PROTEIN A"/>
    <property type="match status" value="1"/>
</dbReference>
<dbReference type="Pfam" id="PF18416">
    <property type="entry name" value="GbpA_2"/>
    <property type="match status" value="1"/>
</dbReference>
<dbReference type="EMBL" id="JXXZ01000008">
    <property type="protein sequence ID" value="KJY99295.1"/>
    <property type="molecule type" value="Genomic_DNA"/>
</dbReference>
<dbReference type="eggNOG" id="COG3397">
    <property type="taxonomic scope" value="Bacteria"/>
</dbReference>
<dbReference type="OrthoDB" id="3675244at2"/>
<reference evidence="3 5" key="2">
    <citation type="submission" date="2017-12" db="EMBL/GenBank/DDBJ databases">
        <authorList>
            <person name="Paulsen S."/>
            <person name="Gram L.K."/>
        </authorList>
    </citation>
    <scope>NUCLEOTIDE SEQUENCE [LARGE SCALE GENOMIC DNA]</scope>
    <source>
        <strain evidence="3 5">S2897</strain>
    </source>
</reference>
<dbReference type="PATRIC" id="fig|151081.8.peg.1939"/>
<dbReference type="PANTHER" id="PTHR34823:SF1">
    <property type="entry name" value="CHITIN-BINDING TYPE-4 DOMAIN-CONTAINING PROTEIN"/>
    <property type="match status" value="1"/>
</dbReference>
<evidence type="ECO:0000313" key="2">
    <source>
        <dbReference type="EMBL" id="KJY99295.1"/>
    </source>
</evidence>
<dbReference type="InterPro" id="IPR041029">
    <property type="entry name" value="GbpA_2"/>
</dbReference>
<evidence type="ECO:0000313" key="3">
    <source>
        <dbReference type="EMBL" id="TMP86027.1"/>
    </source>
</evidence>
<evidence type="ECO:0000259" key="1">
    <source>
        <dbReference type="Pfam" id="PF18416"/>
    </source>
</evidence>
<feature type="domain" description="N-acetylglucosamine binding protein A" evidence="1">
    <location>
        <begin position="10"/>
        <end position="106"/>
    </location>
</feature>
<dbReference type="Proteomes" id="UP000033664">
    <property type="component" value="Unassembled WGS sequence"/>
</dbReference>
<reference evidence="2 4" key="1">
    <citation type="journal article" date="2015" name="BMC Genomics">
        <title>Genome mining reveals unlocked bioactive potential of marine Gram-negative bacteria.</title>
        <authorList>
            <person name="Machado H."/>
            <person name="Sonnenschein E.C."/>
            <person name="Melchiorsen J."/>
            <person name="Gram L."/>
        </authorList>
    </citation>
    <scope>NUCLEOTIDE SEQUENCE [LARGE SCALE GENOMIC DNA]</scope>
    <source>
        <strain evidence="2 4">S3137</strain>
    </source>
</reference>
<evidence type="ECO:0000313" key="4">
    <source>
        <dbReference type="Proteomes" id="UP000033664"/>
    </source>
</evidence>
<proteinExistence type="predicted"/>
<dbReference type="Gene3D" id="3.30.70.2150">
    <property type="match status" value="1"/>
</dbReference>
<keyword evidence="4" id="KW-1185">Reference proteome</keyword>
<evidence type="ECO:0000313" key="5">
    <source>
        <dbReference type="Proteomes" id="UP000305874"/>
    </source>
</evidence>
<dbReference type="RefSeq" id="WP_022944957.1">
    <property type="nucleotide sequence ID" value="NZ_CP023396.1"/>
</dbReference>